<dbReference type="SUPFAM" id="SSF53187">
    <property type="entry name" value="Zn-dependent exopeptidases"/>
    <property type="match status" value="1"/>
</dbReference>
<organism evidence="11 12">
    <name type="scientific">Paracoccus stylophorae</name>
    <dbReference type="NCBI Taxonomy" id="659350"/>
    <lineage>
        <taxon>Bacteria</taxon>
        <taxon>Pseudomonadati</taxon>
        <taxon>Pseudomonadota</taxon>
        <taxon>Alphaproteobacteria</taxon>
        <taxon>Rhodobacterales</taxon>
        <taxon>Paracoccaceae</taxon>
        <taxon>Paracoccus</taxon>
    </lineage>
</organism>
<dbReference type="Gene3D" id="3.40.630.10">
    <property type="entry name" value="Zn peptidases"/>
    <property type="match status" value="1"/>
</dbReference>
<feature type="binding site" evidence="8">
    <location>
        <position position="304"/>
    </location>
    <ligand>
        <name>Mn(2+)</name>
        <dbReference type="ChEBI" id="CHEBI:29035"/>
        <label>2</label>
    </ligand>
</feature>
<keyword evidence="7 8" id="KW-0464">Manganese</keyword>
<dbReference type="InterPro" id="IPR011356">
    <property type="entry name" value="Leucine_aapep/pepB"/>
</dbReference>
<keyword evidence="8" id="KW-0479">Metal-binding</keyword>
<comment type="cofactor">
    <cofactor evidence="8">
        <name>Mn(2+)</name>
        <dbReference type="ChEBI" id="CHEBI:29035"/>
    </cofactor>
    <text evidence="8">Binds 2 manganese ions per subunit.</text>
</comment>
<feature type="binding site" evidence="8">
    <location>
        <position position="299"/>
    </location>
    <ligand>
        <name>Mn(2+)</name>
        <dbReference type="ChEBI" id="CHEBI:29035"/>
        <label>2</label>
    </ligand>
</feature>
<dbReference type="GO" id="GO:0004177">
    <property type="term" value="F:aminopeptidase activity"/>
    <property type="evidence" value="ECO:0007669"/>
    <property type="project" value="UniProtKB-KW"/>
</dbReference>
<dbReference type="HAMAP" id="MF_00181">
    <property type="entry name" value="Cytosol_peptidase_M17"/>
    <property type="match status" value="1"/>
</dbReference>
<dbReference type="RefSeq" id="WP_272858216.1">
    <property type="nucleotide sequence ID" value="NZ_CP067134.1"/>
</dbReference>
<comment type="catalytic activity">
    <reaction evidence="1 8">
        <text>Release of an N-terminal amino acid, Xaa-|-Yaa-, in which Xaa is preferably Leu, but may be other amino acids including Pro although not Arg or Lys, and Yaa may be Pro. Amino acid amides and methyl esters are also readily hydrolyzed, but rates on arylamides are exceedingly low.</text>
        <dbReference type="EC" id="3.4.11.1"/>
    </reaction>
</comment>
<evidence type="ECO:0000256" key="8">
    <source>
        <dbReference type="HAMAP-Rule" id="MF_00181"/>
    </source>
</evidence>
<feature type="domain" description="Cytosol aminopeptidase" evidence="10">
    <location>
        <begin position="379"/>
        <end position="386"/>
    </location>
</feature>
<dbReference type="InterPro" id="IPR000819">
    <property type="entry name" value="Peptidase_M17_C"/>
</dbReference>
<dbReference type="CDD" id="cd00433">
    <property type="entry name" value="Peptidase_M17"/>
    <property type="match status" value="1"/>
</dbReference>
<dbReference type="EMBL" id="CP067134">
    <property type="protein sequence ID" value="WCR10157.1"/>
    <property type="molecule type" value="Genomic_DNA"/>
</dbReference>
<dbReference type="EC" id="3.4.11.10" evidence="8"/>
<sequence>MTHPVEIDFTETATDRLAAHEGRVALIVSQNGRLPAGLPRGTRDAALRALESRAGKALKPGDTLELAFPAGMAAEALQLVVLPGGASVAEARKAGAAIGARLGKTHTLVLAGGHKRAGEVALGIALRGYDFSVYKTDSENGDDGAARDAGSDTPPQTVSRQGAAQDARLSDAQTPGPAGNGNGDAPVPDKARVTFMARDPQALARSAQDAAAVAEGVFFTRDLVNEPANVLTTTDFADRLKAMEEIGLTVEVLDEDALRDLGMRALLAVGQGSASPSKVVVMRWQGGDKDAAPLALCGKGVVFDSGGISIKPAAGMEEMTMDMGGAGVVAGVMRTLALRRAKANVVGVVGLVENMPDGAAQRPGDIVKSMKGDTIEVINTDAEGRLVLADVLWYAQTRFEPRAIIDLATLTGAVIIALGHENAGVFANDDRLADNILSAARAEGEGAWRLPLAPAYDKLIKSRLADMKNTGGRPAGSITAAQFLQRFIRKDQAWAHIDIAGVALPPSATELAPKGATGWGVMTLDRLVRDRFEEE</sequence>
<keyword evidence="6 8" id="KW-0378">Hydrolase</keyword>
<evidence type="ECO:0000259" key="10">
    <source>
        <dbReference type="PROSITE" id="PS00631"/>
    </source>
</evidence>
<comment type="subcellular location">
    <subcellularLocation>
        <location evidence="8">Cytoplasm</location>
    </subcellularLocation>
</comment>
<evidence type="ECO:0000256" key="4">
    <source>
        <dbReference type="ARBA" id="ARBA00022438"/>
    </source>
</evidence>
<protein>
    <recommendedName>
        <fullName evidence="8">Probable cytosol aminopeptidase</fullName>
        <ecNumber evidence="8">3.4.11.1</ecNumber>
    </recommendedName>
    <alternativeName>
        <fullName evidence="8">Leucine aminopeptidase</fullName>
        <shortName evidence="8">LAP</shortName>
        <ecNumber evidence="8">3.4.11.10</ecNumber>
    </alternativeName>
    <alternativeName>
        <fullName evidence="8">Leucyl aminopeptidase</fullName>
    </alternativeName>
</protein>
<evidence type="ECO:0000256" key="2">
    <source>
        <dbReference type="ARBA" id="ARBA00000967"/>
    </source>
</evidence>
<dbReference type="Pfam" id="PF00883">
    <property type="entry name" value="Peptidase_M17"/>
    <property type="match status" value="1"/>
</dbReference>
<evidence type="ECO:0000256" key="1">
    <source>
        <dbReference type="ARBA" id="ARBA00000135"/>
    </source>
</evidence>
<feature type="active site" evidence="8">
    <location>
        <position position="311"/>
    </location>
</feature>
<dbReference type="PROSITE" id="PS00631">
    <property type="entry name" value="CYTOSOL_AP"/>
    <property type="match status" value="1"/>
</dbReference>
<keyword evidence="5 8" id="KW-0645">Protease</keyword>
<dbReference type="NCBIfam" id="NF002075">
    <property type="entry name" value="PRK00913.2-2"/>
    <property type="match status" value="1"/>
</dbReference>
<accession>A0ABY7SSZ0</accession>
<feature type="binding site" evidence="8">
    <location>
        <position position="322"/>
    </location>
    <ligand>
        <name>Mn(2+)</name>
        <dbReference type="ChEBI" id="CHEBI:29035"/>
        <label>2</label>
    </ligand>
</feature>
<dbReference type="InterPro" id="IPR023042">
    <property type="entry name" value="Peptidase_M17_leu_NH2_pept"/>
</dbReference>
<dbReference type="PRINTS" id="PR00481">
    <property type="entry name" value="LAMNOPPTDASE"/>
</dbReference>
<feature type="binding site" evidence="8">
    <location>
        <position position="304"/>
    </location>
    <ligand>
        <name>Mn(2+)</name>
        <dbReference type="ChEBI" id="CHEBI:29035"/>
        <label>1</label>
    </ligand>
</feature>
<evidence type="ECO:0000256" key="9">
    <source>
        <dbReference type="SAM" id="MobiDB-lite"/>
    </source>
</evidence>
<comment type="catalytic activity">
    <reaction evidence="2 8">
        <text>Release of an N-terminal amino acid, preferentially leucine, but not glutamic or aspartic acids.</text>
        <dbReference type="EC" id="3.4.11.10"/>
    </reaction>
</comment>
<evidence type="ECO:0000256" key="7">
    <source>
        <dbReference type="ARBA" id="ARBA00023211"/>
    </source>
</evidence>
<name>A0ABY7SSZ0_9RHOB</name>
<proteinExistence type="inferred from homology"/>
<dbReference type="Proteomes" id="UP001218412">
    <property type="component" value="Chromosome"/>
</dbReference>
<keyword evidence="8" id="KW-0963">Cytoplasm</keyword>
<evidence type="ECO:0000256" key="5">
    <source>
        <dbReference type="ARBA" id="ARBA00022670"/>
    </source>
</evidence>
<dbReference type="NCBIfam" id="NF002077">
    <property type="entry name" value="PRK00913.2-4"/>
    <property type="match status" value="1"/>
</dbReference>
<comment type="function">
    <text evidence="8">Presumably involved in the processing and regular turnover of intracellular proteins. Catalyzes the removal of unsubstituted N-terminal amino acids from various peptides.</text>
</comment>
<evidence type="ECO:0000256" key="3">
    <source>
        <dbReference type="ARBA" id="ARBA00009528"/>
    </source>
</evidence>
<evidence type="ECO:0000256" key="6">
    <source>
        <dbReference type="ARBA" id="ARBA00022801"/>
    </source>
</evidence>
<dbReference type="PANTHER" id="PTHR11963">
    <property type="entry name" value="LEUCINE AMINOPEPTIDASE-RELATED"/>
    <property type="match status" value="1"/>
</dbReference>
<keyword evidence="12" id="KW-1185">Reference proteome</keyword>
<dbReference type="EC" id="3.4.11.1" evidence="8"/>
<feature type="binding site" evidence="8">
    <location>
        <position position="383"/>
    </location>
    <ligand>
        <name>Mn(2+)</name>
        <dbReference type="ChEBI" id="CHEBI:29035"/>
        <label>2</label>
    </ligand>
</feature>
<feature type="compositionally biased region" description="Polar residues" evidence="9">
    <location>
        <begin position="153"/>
        <end position="162"/>
    </location>
</feature>
<evidence type="ECO:0000313" key="11">
    <source>
        <dbReference type="EMBL" id="WCR10157.1"/>
    </source>
</evidence>
<evidence type="ECO:0000313" key="12">
    <source>
        <dbReference type="Proteomes" id="UP001218412"/>
    </source>
</evidence>
<comment type="similarity">
    <text evidence="3 8">Belongs to the peptidase M17 family.</text>
</comment>
<feature type="binding site" evidence="8">
    <location>
        <position position="381"/>
    </location>
    <ligand>
        <name>Mn(2+)</name>
        <dbReference type="ChEBI" id="CHEBI:29035"/>
        <label>1</label>
    </ligand>
</feature>
<feature type="active site" evidence="8">
    <location>
        <position position="385"/>
    </location>
</feature>
<feature type="region of interest" description="Disordered" evidence="9">
    <location>
        <begin position="140"/>
        <end position="189"/>
    </location>
</feature>
<dbReference type="PANTHER" id="PTHR11963:SF23">
    <property type="entry name" value="CYTOSOL AMINOPEPTIDASE"/>
    <property type="match status" value="1"/>
</dbReference>
<reference evidence="11 12" key="1">
    <citation type="submission" date="2021-01" db="EMBL/GenBank/DDBJ databases">
        <title>Biogeographic distribution of Paracoccus.</title>
        <authorList>
            <person name="Hollensteiner J."/>
            <person name="Leineberger J."/>
            <person name="Brinkhoff T."/>
            <person name="Daniel R."/>
        </authorList>
    </citation>
    <scope>NUCLEOTIDE SEQUENCE [LARGE SCALE GENOMIC DNA]</scope>
    <source>
        <strain evidence="11 12">LMG25392</strain>
    </source>
</reference>
<feature type="binding site" evidence="8">
    <location>
        <position position="383"/>
    </location>
    <ligand>
        <name>Mn(2+)</name>
        <dbReference type="ChEBI" id="CHEBI:29035"/>
        <label>1</label>
    </ligand>
</feature>
<gene>
    <name evidence="8" type="primary">pepA</name>
    <name evidence="11" type="ORF">JHW45_13950</name>
</gene>
<keyword evidence="4 8" id="KW-0031">Aminopeptidase</keyword>